<dbReference type="PANTHER" id="PTHR24221">
    <property type="entry name" value="ATP-BINDING CASSETTE SUB-FAMILY B"/>
    <property type="match status" value="1"/>
</dbReference>
<dbReference type="Gene3D" id="3.40.50.300">
    <property type="entry name" value="P-loop containing nucleotide triphosphate hydrolases"/>
    <property type="match status" value="1"/>
</dbReference>
<keyword evidence="4" id="KW-0997">Cell inner membrane</keyword>
<keyword evidence="5 11" id="KW-0812">Transmembrane</keyword>
<dbReference type="GO" id="GO:0005524">
    <property type="term" value="F:ATP binding"/>
    <property type="evidence" value="ECO:0007669"/>
    <property type="project" value="UniProtKB-KW"/>
</dbReference>
<evidence type="ECO:0000256" key="3">
    <source>
        <dbReference type="ARBA" id="ARBA00022475"/>
    </source>
</evidence>
<evidence type="ECO:0000259" key="13">
    <source>
        <dbReference type="PROSITE" id="PS50929"/>
    </source>
</evidence>
<evidence type="ECO:0000256" key="6">
    <source>
        <dbReference type="ARBA" id="ARBA00022741"/>
    </source>
</evidence>
<dbReference type="Gene3D" id="1.20.1560.10">
    <property type="entry name" value="ABC transporter type 1, transmembrane domain"/>
    <property type="match status" value="1"/>
</dbReference>
<dbReference type="GO" id="GO:0016887">
    <property type="term" value="F:ATP hydrolysis activity"/>
    <property type="evidence" value="ECO:0007669"/>
    <property type="project" value="InterPro"/>
</dbReference>
<dbReference type="PROSITE" id="PS00211">
    <property type="entry name" value="ABC_TRANSPORTER_1"/>
    <property type="match status" value="1"/>
</dbReference>
<dbReference type="InterPro" id="IPR036640">
    <property type="entry name" value="ABC1_TM_sf"/>
</dbReference>
<keyword evidence="6" id="KW-0547">Nucleotide-binding</keyword>
<evidence type="ECO:0000313" key="15">
    <source>
        <dbReference type="Proteomes" id="UP000614996"/>
    </source>
</evidence>
<keyword evidence="15" id="KW-1185">Reference proteome</keyword>
<dbReference type="GO" id="GO:0034040">
    <property type="term" value="F:ATPase-coupled lipid transmembrane transporter activity"/>
    <property type="evidence" value="ECO:0007669"/>
    <property type="project" value="TreeGrafter"/>
</dbReference>
<keyword evidence="9 11" id="KW-0472">Membrane</keyword>
<evidence type="ECO:0000256" key="5">
    <source>
        <dbReference type="ARBA" id="ARBA00022692"/>
    </source>
</evidence>
<dbReference type="InterPro" id="IPR003439">
    <property type="entry name" value="ABC_transporter-like_ATP-bd"/>
</dbReference>
<dbReference type="Proteomes" id="UP000614996">
    <property type="component" value="Unassembled WGS sequence"/>
</dbReference>
<evidence type="ECO:0000256" key="11">
    <source>
        <dbReference type="SAM" id="Phobius"/>
    </source>
</evidence>
<keyword evidence="3" id="KW-1003">Cell membrane</keyword>
<evidence type="ECO:0000256" key="9">
    <source>
        <dbReference type="ARBA" id="ARBA00023136"/>
    </source>
</evidence>
<feature type="transmembrane region" description="Helical" evidence="11">
    <location>
        <begin position="245"/>
        <end position="263"/>
    </location>
</feature>
<dbReference type="InterPro" id="IPR017871">
    <property type="entry name" value="ABC_transporter-like_CS"/>
</dbReference>
<feature type="transmembrane region" description="Helical" evidence="11">
    <location>
        <begin position="20"/>
        <end position="41"/>
    </location>
</feature>
<evidence type="ECO:0000259" key="12">
    <source>
        <dbReference type="PROSITE" id="PS50893"/>
    </source>
</evidence>
<proteinExistence type="inferred from homology"/>
<dbReference type="Pfam" id="PF00664">
    <property type="entry name" value="ABC_membrane"/>
    <property type="match status" value="1"/>
</dbReference>
<dbReference type="InterPro" id="IPR003593">
    <property type="entry name" value="AAA+_ATPase"/>
</dbReference>
<evidence type="ECO:0000256" key="8">
    <source>
        <dbReference type="ARBA" id="ARBA00022989"/>
    </source>
</evidence>
<dbReference type="SUPFAM" id="SSF52540">
    <property type="entry name" value="P-loop containing nucleoside triphosphate hydrolases"/>
    <property type="match status" value="1"/>
</dbReference>
<dbReference type="Pfam" id="PF00005">
    <property type="entry name" value="ABC_tran"/>
    <property type="match status" value="1"/>
</dbReference>
<dbReference type="SUPFAM" id="SSF90123">
    <property type="entry name" value="ABC transporter transmembrane region"/>
    <property type="match status" value="1"/>
</dbReference>
<dbReference type="InterPro" id="IPR027417">
    <property type="entry name" value="P-loop_NTPase"/>
</dbReference>
<comment type="caution">
    <text evidence="14">The sequence shown here is derived from an EMBL/GenBank/DDBJ whole genome shotgun (WGS) entry which is preliminary data.</text>
</comment>
<dbReference type="PROSITE" id="PS50893">
    <property type="entry name" value="ABC_TRANSPORTER_2"/>
    <property type="match status" value="1"/>
</dbReference>
<evidence type="ECO:0000256" key="10">
    <source>
        <dbReference type="ARBA" id="ARBA00023455"/>
    </source>
</evidence>
<dbReference type="PANTHER" id="PTHR24221:SF654">
    <property type="entry name" value="ATP-BINDING CASSETTE SUB-FAMILY B MEMBER 6"/>
    <property type="match status" value="1"/>
</dbReference>
<keyword evidence="7 14" id="KW-0067">ATP-binding</keyword>
<dbReference type="InterPro" id="IPR011527">
    <property type="entry name" value="ABC1_TM_dom"/>
</dbReference>
<organism evidence="14 15">
    <name type="scientific">Actinocatenispora comari</name>
    <dbReference type="NCBI Taxonomy" id="2807577"/>
    <lineage>
        <taxon>Bacteria</taxon>
        <taxon>Bacillati</taxon>
        <taxon>Actinomycetota</taxon>
        <taxon>Actinomycetes</taxon>
        <taxon>Micromonosporales</taxon>
        <taxon>Micromonosporaceae</taxon>
        <taxon>Actinocatenispora</taxon>
    </lineage>
</organism>
<evidence type="ECO:0000256" key="2">
    <source>
        <dbReference type="ARBA" id="ARBA00022448"/>
    </source>
</evidence>
<feature type="domain" description="ABC transmembrane type-1" evidence="13">
    <location>
        <begin position="21"/>
        <end position="298"/>
    </location>
</feature>
<evidence type="ECO:0000256" key="1">
    <source>
        <dbReference type="ARBA" id="ARBA00004429"/>
    </source>
</evidence>
<reference evidence="15" key="1">
    <citation type="journal article" date="2021" name="Int. J. Syst. Evol. Microbiol.">
        <title>Actinocatenispora comari sp. nov., an endophytic actinomycete isolated from aerial parts of Comarum salesowianum.</title>
        <authorList>
            <person name="Oyunbileg N."/>
            <person name="Iizaka Y."/>
            <person name="Hamada M."/>
            <person name="Davaapurev B.O."/>
            <person name="Fukumoto A."/>
            <person name="Tsetseg B."/>
            <person name="Kato F."/>
            <person name="Tamura T."/>
            <person name="Batkhuu J."/>
            <person name="Anzai Y."/>
        </authorList>
    </citation>
    <scope>NUCLEOTIDE SEQUENCE [LARGE SCALE GENOMIC DNA]</scope>
    <source>
        <strain evidence="15">NUM-2625</strain>
    </source>
</reference>
<feature type="domain" description="ABC transporter" evidence="12">
    <location>
        <begin position="329"/>
        <end position="564"/>
    </location>
</feature>
<dbReference type="GO" id="GO:0140359">
    <property type="term" value="F:ABC-type transporter activity"/>
    <property type="evidence" value="ECO:0007669"/>
    <property type="project" value="InterPro"/>
</dbReference>
<dbReference type="AlphaFoldDB" id="A0A8J4A923"/>
<name>A0A8J4A923_9ACTN</name>
<dbReference type="SMART" id="SM00382">
    <property type="entry name" value="AAA"/>
    <property type="match status" value="1"/>
</dbReference>
<dbReference type="RefSeq" id="WP_207122978.1">
    <property type="nucleotide sequence ID" value="NZ_BOPO01000006.1"/>
</dbReference>
<feature type="transmembrane region" description="Helical" evidence="11">
    <location>
        <begin position="269"/>
        <end position="287"/>
    </location>
</feature>
<gene>
    <name evidence="14" type="ORF">NUM_06020</name>
</gene>
<evidence type="ECO:0000256" key="7">
    <source>
        <dbReference type="ARBA" id="ARBA00022840"/>
    </source>
</evidence>
<protein>
    <submittedName>
        <fullName evidence="14">ABC transporter ATP-binding protein</fullName>
    </submittedName>
</protein>
<dbReference type="FunFam" id="3.40.50.300:FF:000221">
    <property type="entry name" value="Multidrug ABC transporter ATP-binding protein"/>
    <property type="match status" value="1"/>
</dbReference>
<evidence type="ECO:0000256" key="4">
    <source>
        <dbReference type="ARBA" id="ARBA00022519"/>
    </source>
</evidence>
<comment type="subcellular location">
    <subcellularLocation>
        <location evidence="1">Cell inner membrane</location>
        <topology evidence="1">Multi-pass membrane protein</topology>
    </subcellularLocation>
</comment>
<evidence type="ECO:0000313" key="14">
    <source>
        <dbReference type="EMBL" id="GIL25347.1"/>
    </source>
</evidence>
<feature type="transmembrane region" description="Helical" evidence="11">
    <location>
        <begin position="155"/>
        <end position="173"/>
    </location>
</feature>
<sequence length="576" mass="60560">MIALLHRLGLGADPRPLARYLVSAAVYAISAGTAFGLLVPLLSTLLAGHTGTAARWLLPLAGTVLVGWVAHYEQEVRVLALASAWRRRLYQRLGTHVVRLPLGWFDGGRAAQVEQLFGGGVETAVRTVHLVQALLGALLTPATVFLFLLCYDPRLALTVLVTVPVVLAVFVLARRITDRTEAAHHAATRQASDRLVEFAGAQPVLRANGRGAGGRALLRDALQDQYRTARRQVFGALPGEHLGQLAIQLAFTAVLVVGLLLATGGRVDAPRIVALLVLGVHFLRPFADLAGIAGGIRACRAALVRLDAVLRTEPLPEPAAPRSHADASIELSGVDFGYPPGSPKVLTGLDLVIPAGTTTALVGPSGAGKTTVTKLIARFFDVDRGAVRIGGVDVRDIAGARLAELVSVVFQDVHLFDGTIEDNIRVGNPDATDEQIRQAARRAQVESIAARLPGGWASRVGAGGGLLSGGERQRVAIARALVKDAPIVLLDEATSALDAENEAAVHAALAELARGRTLLVIAHRLDTITGAASIAVLDGGRLVEQGTHAELVAAGGRYAALWAERECAQGWRLAAH</sequence>
<dbReference type="EMBL" id="BOPO01000006">
    <property type="protein sequence ID" value="GIL25347.1"/>
    <property type="molecule type" value="Genomic_DNA"/>
</dbReference>
<feature type="transmembrane region" description="Helical" evidence="11">
    <location>
        <begin position="130"/>
        <end position="149"/>
    </location>
</feature>
<comment type="similarity">
    <text evidence="10">Belongs to the ABC transporter superfamily. Siderophore-Fe(3+) uptake transporter (SIUT) (TC 3.A.1.21) family.</text>
</comment>
<accession>A0A8J4A923</accession>
<keyword evidence="8 11" id="KW-1133">Transmembrane helix</keyword>
<dbReference type="InterPro" id="IPR039421">
    <property type="entry name" value="Type_1_exporter"/>
</dbReference>
<keyword evidence="2" id="KW-0813">Transport</keyword>
<dbReference type="PROSITE" id="PS50929">
    <property type="entry name" value="ABC_TM1F"/>
    <property type="match status" value="1"/>
</dbReference>
<dbReference type="GO" id="GO:0005886">
    <property type="term" value="C:plasma membrane"/>
    <property type="evidence" value="ECO:0007669"/>
    <property type="project" value="UniProtKB-SubCell"/>
</dbReference>